<proteinExistence type="predicted"/>
<gene>
    <name evidence="3" type="ORF">HYQ45_010483</name>
</gene>
<evidence type="ECO:0000313" key="3">
    <source>
        <dbReference type="EMBL" id="KAG7130825.1"/>
    </source>
</evidence>
<evidence type="ECO:0000313" key="4">
    <source>
        <dbReference type="Proteomes" id="UP000689129"/>
    </source>
</evidence>
<keyword evidence="2" id="KW-0812">Transmembrane</keyword>
<feature type="region of interest" description="Disordered" evidence="1">
    <location>
        <begin position="1"/>
        <end position="28"/>
    </location>
</feature>
<dbReference type="AlphaFoldDB" id="A0A8I2ZI42"/>
<dbReference type="EMBL" id="JAEMWZ010000221">
    <property type="protein sequence ID" value="KAG7130825.1"/>
    <property type="molecule type" value="Genomic_DNA"/>
</dbReference>
<sequence>MSPPRPVGAGGHSHWKARSKVPSNTGDLSDLATYGTLPTYSGSQFPPGSIFTLRSQTPAFDSCRRCRTSTVYPSSSHLHSPTTANMPAVNTLVARDALNQLAKRNWPKQEPGLMAVFVIVGLVAIVLIGIYFFKWNNKRKARAQTQPDLEN</sequence>
<comment type="caution">
    <text evidence="3">The sequence shown here is derived from an EMBL/GenBank/DDBJ whole genome shotgun (WGS) entry which is preliminary data.</text>
</comment>
<keyword evidence="2" id="KW-0472">Membrane</keyword>
<dbReference type="OrthoDB" id="5402816at2759"/>
<keyword evidence="2" id="KW-1133">Transmembrane helix</keyword>
<feature type="transmembrane region" description="Helical" evidence="2">
    <location>
        <begin position="113"/>
        <end position="133"/>
    </location>
</feature>
<protein>
    <submittedName>
        <fullName evidence="3">Uncharacterized protein</fullName>
    </submittedName>
</protein>
<organism evidence="3 4">
    <name type="scientific">Verticillium longisporum</name>
    <name type="common">Verticillium dahliae var. longisporum</name>
    <dbReference type="NCBI Taxonomy" id="100787"/>
    <lineage>
        <taxon>Eukaryota</taxon>
        <taxon>Fungi</taxon>
        <taxon>Dikarya</taxon>
        <taxon>Ascomycota</taxon>
        <taxon>Pezizomycotina</taxon>
        <taxon>Sordariomycetes</taxon>
        <taxon>Hypocreomycetidae</taxon>
        <taxon>Glomerellales</taxon>
        <taxon>Plectosphaerellaceae</taxon>
        <taxon>Verticillium</taxon>
    </lineage>
</organism>
<reference evidence="3" key="1">
    <citation type="journal article" date="2021" name="Mol. Plant Pathol.">
        <title>A 20-kb lineage-specific genomic region tames virulence in pathogenic amphidiploid Verticillium longisporum.</title>
        <authorList>
            <person name="Harting R."/>
            <person name="Starke J."/>
            <person name="Kusch H."/>
            <person name="Poggeler S."/>
            <person name="Maurus I."/>
            <person name="Schluter R."/>
            <person name="Landesfeind M."/>
            <person name="Bulla I."/>
            <person name="Nowrousian M."/>
            <person name="de Jonge R."/>
            <person name="Stahlhut G."/>
            <person name="Hoff K.J."/>
            <person name="Asshauer K.P."/>
            <person name="Thurmer A."/>
            <person name="Stanke M."/>
            <person name="Daniel R."/>
            <person name="Morgenstern B."/>
            <person name="Thomma B.P.H.J."/>
            <person name="Kronstad J.W."/>
            <person name="Braus-Stromeyer S.A."/>
            <person name="Braus G.H."/>
        </authorList>
    </citation>
    <scope>NUCLEOTIDE SEQUENCE</scope>
    <source>
        <strain evidence="3">Vl32</strain>
    </source>
</reference>
<evidence type="ECO:0000256" key="1">
    <source>
        <dbReference type="SAM" id="MobiDB-lite"/>
    </source>
</evidence>
<dbReference type="Proteomes" id="UP000689129">
    <property type="component" value="Unassembled WGS sequence"/>
</dbReference>
<evidence type="ECO:0000256" key="2">
    <source>
        <dbReference type="SAM" id="Phobius"/>
    </source>
</evidence>
<name>A0A8I2ZI42_VERLO</name>
<accession>A0A8I2ZI42</accession>